<evidence type="ECO:0000256" key="1">
    <source>
        <dbReference type="ARBA" id="ARBA00038420"/>
    </source>
</evidence>
<dbReference type="GO" id="GO:0004222">
    <property type="term" value="F:metalloendopeptidase activity"/>
    <property type="evidence" value="ECO:0007669"/>
    <property type="project" value="TreeGrafter"/>
</dbReference>
<accession>A0A1H4D509</accession>
<feature type="compositionally biased region" description="Low complexity" evidence="2">
    <location>
        <begin position="107"/>
        <end position="131"/>
    </location>
</feature>
<dbReference type="AlphaFoldDB" id="A0A1H4D509"/>
<dbReference type="InterPro" id="IPR050570">
    <property type="entry name" value="Cell_wall_metabolism_enzyme"/>
</dbReference>
<dbReference type="CDD" id="cd00118">
    <property type="entry name" value="LysM"/>
    <property type="match status" value="1"/>
</dbReference>
<dbReference type="InterPro" id="IPR016047">
    <property type="entry name" value="M23ase_b-sheet_dom"/>
</dbReference>
<dbReference type="PANTHER" id="PTHR21666">
    <property type="entry name" value="PEPTIDASE-RELATED"/>
    <property type="match status" value="1"/>
</dbReference>
<evidence type="ECO:0000259" key="3">
    <source>
        <dbReference type="PROSITE" id="PS51782"/>
    </source>
</evidence>
<dbReference type="SMART" id="SM00257">
    <property type="entry name" value="LysM"/>
    <property type="match status" value="1"/>
</dbReference>
<reference evidence="4 5" key="1">
    <citation type="submission" date="2016-10" db="EMBL/GenBank/DDBJ databases">
        <authorList>
            <person name="de Groot N.N."/>
        </authorList>
    </citation>
    <scope>NUCLEOTIDE SEQUENCE [LARGE SCALE GENOMIC DNA]</scope>
    <source>
        <strain evidence="4 5">DSM 7343</strain>
    </source>
</reference>
<name>A0A1H4D509_9BACT</name>
<proteinExistence type="inferred from homology"/>
<gene>
    <name evidence="4" type="ORF">SAMN05660420_02830</name>
</gene>
<dbReference type="Pfam" id="PF01551">
    <property type="entry name" value="Peptidase_M23"/>
    <property type="match status" value="1"/>
</dbReference>
<dbReference type="EMBL" id="FNQN01000009">
    <property type="protein sequence ID" value="SEA67626.1"/>
    <property type="molecule type" value="Genomic_DNA"/>
</dbReference>
<dbReference type="SUPFAM" id="SSF51261">
    <property type="entry name" value="Duplicated hybrid motif"/>
    <property type="match status" value="1"/>
</dbReference>
<dbReference type="InterPro" id="IPR011055">
    <property type="entry name" value="Dup_hybrid_motif"/>
</dbReference>
<dbReference type="PANTHER" id="PTHR21666:SF263">
    <property type="entry name" value="MUREIN HYDROLASE ACTIVATOR NLPD"/>
    <property type="match status" value="1"/>
</dbReference>
<evidence type="ECO:0000256" key="2">
    <source>
        <dbReference type="SAM" id="MobiDB-lite"/>
    </source>
</evidence>
<dbReference type="InterPro" id="IPR036779">
    <property type="entry name" value="LysM_dom_sf"/>
</dbReference>
<comment type="similarity">
    <text evidence="1">Belongs to the E.coli NlpD/Haemophilus LppB family.</text>
</comment>
<dbReference type="Proteomes" id="UP000199409">
    <property type="component" value="Unassembled WGS sequence"/>
</dbReference>
<feature type="compositionally biased region" description="Low complexity" evidence="2">
    <location>
        <begin position="139"/>
        <end position="151"/>
    </location>
</feature>
<keyword evidence="4" id="KW-0449">Lipoprotein</keyword>
<dbReference type="OrthoDB" id="9795421at2"/>
<dbReference type="PROSITE" id="PS51782">
    <property type="entry name" value="LYSM"/>
    <property type="match status" value="1"/>
</dbReference>
<feature type="region of interest" description="Disordered" evidence="2">
    <location>
        <begin position="107"/>
        <end position="153"/>
    </location>
</feature>
<evidence type="ECO:0000313" key="5">
    <source>
        <dbReference type="Proteomes" id="UP000199409"/>
    </source>
</evidence>
<dbReference type="CDD" id="cd12797">
    <property type="entry name" value="M23_peptidase"/>
    <property type="match status" value="1"/>
</dbReference>
<feature type="domain" description="LysM" evidence="3">
    <location>
        <begin position="41"/>
        <end position="85"/>
    </location>
</feature>
<keyword evidence="5" id="KW-1185">Reference proteome</keyword>
<dbReference type="STRING" id="37625.SAMN05660420_02830"/>
<dbReference type="Gene3D" id="3.10.350.10">
    <property type="entry name" value="LysM domain"/>
    <property type="match status" value="1"/>
</dbReference>
<sequence>MHKFSSTVLLQTVNCVRKVGVMSLPLFMTLILLLSGCEAGIYHTVRPGQTLYRISRTYNVDEGYLARVNGIGDPSQIAIGTRIFVPGAQRVLPVQVVKTKTISQPKQKTTTKVTKKPAQTNKKPVVVTQKKTTIKKKPTSSITQTKSSKSKATSLKRLQWPLRGKIVRTFSKQATAGGGKGIEIAVRSGSDVSASEAGKVIYSGDGVNGYGFLVILQHENDLFTVYGFNQKNLVHQGDFVSKGERIALSGAPPSGGKARLHFEVRKGKIAVDPLQYLP</sequence>
<dbReference type="Gene3D" id="2.70.70.10">
    <property type="entry name" value="Glucose Permease (Domain IIA)"/>
    <property type="match status" value="1"/>
</dbReference>
<evidence type="ECO:0000313" key="4">
    <source>
        <dbReference type="EMBL" id="SEA67626.1"/>
    </source>
</evidence>
<protein>
    <submittedName>
        <fullName evidence="4">Lipoprotein NlpD</fullName>
    </submittedName>
</protein>
<dbReference type="InterPro" id="IPR018392">
    <property type="entry name" value="LysM"/>
</dbReference>
<organism evidence="4 5">
    <name type="scientific">Desulfuromusa kysingii</name>
    <dbReference type="NCBI Taxonomy" id="37625"/>
    <lineage>
        <taxon>Bacteria</taxon>
        <taxon>Pseudomonadati</taxon>
        <taxon>Thermodesulfobacteriota</taxon>
        <taxon>Desulfuromonadia</taxon>
        <taxon>Desulfuromonadales</taxon>
        <taxon>Geopsychrobacteraceae</taxon>
        <taxon>Desulfuromusa</taxon>
    </lineage>
</organism>
<dbReference type="Pfam" id="PF01476">
    <property type="entry name" value="LysM"/>
    <property type="match status" value="1"/>
</dbReference>